<evidence type="ECO:0000313" key="12">
    <source>
        <dbReference type="Proteomes" id="UP000663845"/>
    </source>
</evidence>
<keyword evidence="2" id="KW-1003">Cell membrane</keyword>
<evidence type="ECO:0000256" key="1">
    <source>
        <dbReference type="ARBA" id="ARBA00004651"/>
    </source>
</evidence>
<keyword evidence="5" id="KW-0297">G-protein coupled receptor</keyword>
<keyword evidence="7" id="KW-0675">Receptor</keyword>
<comment type="subcellular location">
    <subcellularLocation>
        <location evidence="1">Cell membrane</location>
        <topology evidence="1">Multi-pass membrane protein</topology>
    </subcellularLocation>
</comment>
<feature type="transmembrane region" description="Helical" evidence="9">
    <location>
        <begin position="121"/>
        <end position="145"/>
    </location>
</feature>
<name>A0A815TZ16_9BILA</name>
<dbReference type="Proteomes" id="UP000663845">
    <property type="component" value="Unassembled WGS sequence"/>
</dbReference>
<feature type="transmembrane region" description="Helical" evidence="9">
    <location>
        <begin position="248"/>
        <end position="271"/>
    </location>
</feature>
<dbReference type="InterPro" id="IPR017452">
    <property type="entry name" value="GPCR_Rhodpsn_7TM"/>
</dbReference>
<keyword evidence="6 9" id="KW-0472">Membrane</keyword>
<keyword evidence="3 9" id="KW-0812">Transmembrane</keyword>
<dbReference type="SUPFAM" id="SSF81321">
    <property type="entry name" value="Family A G protein-coupled receptor-like"/>
    <property type="match status" value="1"/>
</dbReference>
<evidence type="ECO:0000256" key="6">
    <source>
        <dbReference type="ARBA" id="ARBA00023136"/>
    </source>
</evidence>
<evidence type="ECO:0000259" key="10">
    <source>
        <dbReference type="PROSITE" id="PS50262"/>
    </source>
</evidence>
<evidence type="ECO:0000256" key="8">
    <source>
        <dbReference type="ARBA" id="ARBA00023224"/>
    </source>
</evidence>
<dbReference type="PANTHER" id="PTHR24228:SF59">
    <property type="entry name" value="NEUROPEPTIDE RECEPTOR 15"/>
    <property type="match status" value="1"/>
</dbReference>
<dbReference type="GO" id="GO:0004930">
    <property type="term" value="F:G protein-coupled receptor activity"/>
    <property type="evidence" value="ECO:0007669"/>
    <property type="project" value="UniProtKB-KW"/>
</dbReference>
<dbReference type="EMBL" id="CAJNOG010002667">
    <property type="protein sequence ID" value="CAF1513573.1"/>
    <property type="molecule type" value="Genomic_DNA"/>
</dbReference>
<dbReference type="Pfam" id="PF00001">
    <property type="entry name" value="7tm_1"/>
    <property type="match status" value="1"/>
</dbReference>
<evidence type="ECO:0000256" key="2">
    <source>
        <dbReference type="ARBA" id="ARBA00022475"/>
    </source>
</evidence>
<dbReference type="PROSITE" id="PS50262">
    <property type="entry name" value="G_PROTEIN_RECEP_F1_2"/>
    <property type="match status" value="1"/>
</dbReference>
<evidence type="ECO:0000256" key="3">
    <source>
        <dbReference type="ARBA" id="ARBA00022692"/>
    </source>
</evidence>
<feature type="transmembrane region" description="Helical" evidence="9">
    <location>
        <begin position="212"/>
        <end position="242"/>
    </location>
</feature>
<dbReference type="CDD" id="cd00637">
    <property type="entry name" value="7tm_classA_rhodopsin-like"/>
    <property type="match status" value="1"/>
</dbReference>
<feature type="transmembrane region" description="Helical" evidence="9">
    <location>
        <begin position="87"/>
        <end position="109"/>
    </location>
</feature>
<protein>
    <recommendedName>
        <fullName evidence="10">G-protein coupled receptors family 1 profile domain-containing protein</fullName>
    </recommendedName>
</protein>
<comment type="caution">
    <text evidence="11">The sequence shown here is derived from an EMBL/GenBank/DDBJ whole genome shotgun (WGS) entry which is preliminary data.</text>
</comment>
<accession>A0A815TZ16</accession>
<feature type="transmembrane region" description="Helical" evidence="9">
    <location>
        <begin position="165"/>
        <end position="191"/>
    </location>
</feature>
<evidence type="ECO:0000256" key="4">
    <source>
        <dbReference type="ARBA" id="ARBA00022989"/>
    </source>
</evidence>
<evidence type="ECO:0000313" key="11">
    <source>
        <dbReference type="EMBL" id="CAF1513573.1"/>
    </source>
</evidence>
<gene>
    <name evidence="11" type="ORF">JYZ213_LOCUS44171</name>
</gene>
<evidence type="ECO:0000256" key="9">
    <source>
        <dbReference type="SAM" id="Phobius"/>
    </source>
</evidence>
<keyword evidence="8" id="KW-0807">Transducer</keyword>
<dbReference type="PANTHER" id="PTHR24228">
    <property type="entry name" value="B2 BRADYKININ RECEPTOR/ANGIOTENSIN II RECEPTOR"/>
    <property type="match status" value="1"/>
</dbReference>
<evidence type="ECO:0000256" key="7">
    <source>
        <dbReference type="ARBA" id="ARBA00023170"/>
    </source>
</evidence>
<proteinExistence type="predicted"/>
<feature type="transmembrane region" description="Helical" evidence="9">
    <location>
        <begin position="6"/>
        <end position="30"/>
    </location>
</feature>
<dbReference type="GO" id="GO:0005886">
    <property type="term" value="C:plasma membrane"/>
    <property type="evidence" value="ECO:0007669"/>
    <property type="project" value="UniProtKB-SubCell"/>
</dbReference>
<feature type="transmembrane region" description="Helical" evidence="9">
    <location>
        <begin position="42"/>
        <end position="67"/>
    </location>
</feature>
<organism evidence="11 12">
    <name type="scientific">Adineta steineri</name>
    <dbReference type="NCBI Taxonomy" id="433720"/>
    <lineage>
        <taxon>Eukaryota</taxon>
        <taxon>Metazoa</taxon>
        <taxon>Spiralia</taxon>
        <taxon>Gnathifera</taxon>
        <taxon>Rotifera</taxon>
        <taxon>Eurotatoria</taxon>
        <taxon>Bdelloidea</taxon>
        <taxon>Adinetida</taxon>
        <taxon>Adinetidae</taxon>
        <taxon>Adineta</taxon>
    </lineage>
</organism>
<dbReference type="Gene3D" id="1.20.1070.10">
    <property type="entry name" value="Rhodopsin 7-helix transmembrane proteins"/>
    <property type="match status" value="1"/>
</dbReference>
<dbReference type="Gene3D" id="2.10.80.10">
    <property type="entry name" value="Lipase, subunit A"/>
    <property type="match status" value="1"/>
</dbReference>
<evidence type="ECO:0000256" key="5">
    <source>
        <dbReference type="ARBA" id="ARBA00023040"/>
    </source>
</evidence>
<keyword evidence="4 9" id="KW-1133">Transmembrane helix</keyword>
<dbReference type="AlphaFoldDB" id="A0A815TZ16"/>
<feature type="domain" description="G-protein coupled receptors family 1 profile" evidence="10">
    <location>
        <begin position="22"/>
        <end position="268"/>
    </location>
</feature>
<sequence length="418" mass="46910">MVLKEIFEGIIVFFSASSSLISFTVLLLIFIRVRPLASDRAVVLTCNTYITLFGSSFMTLLITIYGIHGNIYPSISMNDYYCQLRSYINYVFICSFYYSCALQATFRLFRVVFPKQKVLQSNYAFVIAIIIQWIIPILYILAYLLGHDFEYHPEINSCWLSFKNIRALSIAMAFVYGSPLIIMGLVYVLIIRHIRRTALTQRIRRNANKRDLLIVKRIILLVLIAMGIGIPTAFLLIIYMISHELTSLAYHIQALSLTTGLVVDSIALAVITPQANGQGTELLTGVFQNLLGSVMSQWGNMSSEEQASLWDKFNQPGGLNHIWNAVDDHCNNHWDCGPQACCLQPTVQGKRGFTDGLNLHMSSYCSPLKKSGQTCSLHPSGETKSTFSCPCEKDFKCTSGGSFNIHPLITINKNSVCK</sequence>
<dbReference type="InterPro" id="IPR000276">
    <property type="entry name" value="GPCR_Rhodpsn"/>
</dbReference>
<reference evidence="11" key="1">
    <citation type="submission" date="2021-02" db="EMBL/GenBank/DDBJ databases">
        <authorList>
            <person name="Nowell W R."/>
        </authorList>
    </citation>
    <scope>NUCLEOTIDE SEQUENCE</scope>
</reference>